<reference evidence="1 3" key="1">
    <citation type="journal article" date="2011" name="Nature">
        <title>The Medicago genome provides insight into the evolution of rhizobial symbioses.</title>
        <authorList>
            <person name="Young N.D."/>
            <person name="Debelle F."/>
            <person name="Oldroyd G.E."/>
            <person name="Geurts R."/>
            <person name="Cannon S.B."/>
            <person name="Udvardi M.K."/>
            <person name="Benedito V.A."/>
            <person name="Mayer K.F."/>
            <person name="Gouzy J."/>
            <person name="Schoof H."/>
            <person name="Van de Peer Y."/>
            <person name="Proost S."/>
            <person name="Cook D.R."/>
            <person name="Meyers B.C."/>
            <person name="Spannagl M."/>
            <person name="Cheung F."/>
            <person name="De Mita S."/>
            <person name="Krishnakumar V."/>
            <person name="Gundlach H."/>
            <person name="Zhou S."/>
            <person name="Mudge J."/>
            <person name="Bharti A.K."/>
            <person name="Murray J.D."/>
            <person name="Naoumkina M.A."/>
            <person name="Rosen B."/>
            <person name="Silverstein K.A."/>
            <person name="Tang H."/>
            <person name="Rombauts S."/>
            <person name="Zhao P.X."/>
            <person name="Zhou P."/>
            <person name="Barbe V."/>
            <person name="Bardou P."/>
            <person name="Bechner M."/>
            <person name="Bellec A."/>
            <person name="Berger A."/>
            <person name="Berges H."/>
            <person name="Bidwell S."/>
            <person name="Bisseling T."/>
            <person name="Choisne N."/>
            <person name="Couloux A."/>
            <person name="Denny R."/>
            <person name="Deshpande S."/>
            <person name="Dai X."/>
            <person name="Doyle J.J."/>
            <person name="Dudez A.M."/>
            <person name="Farmer A.D."/>
            <person name="Fouteau S."/>
            <person name="Franken C."/>
            <person name="Gibelin C."/>
            <person name="Gish J."/>
            <person name="Goldstein S."/>
            <person name="Gonzalez A.J."/>
            <person name="Green P.J."/>
            <person name="Hallab A."/>
            <person name="Hartog M."/>
            <person name="Hua A."/>
            <person name="Humphray S.J."/>
            <person name="Jeong D.H."/>
            <person name="Jing Y."/>
            <person name="Jocker A."/>
            <person name="Kenton S.M."/>
            <person name="Kim D.J."/>
            <person name="Klee K."/>
            <person name="Lai H."/>
            <person name="Lang C."/>
            <person name="Lin S."/>
            <person name="Macmil S.L."/>
            <person name="Magdelenat G."/>
            <person name="Matthews L."/>
            <person name="McCorrison J."/>
            <person name="Monaghan E.L."/>
            <person name="Mun J.H."/>
            <person name="Najar F.Z."/>
            <person name="Nicholson C."/>
            <person name="Noirot C."/>
            <person name="O'Bleness M."/>
            <person name="Paule C.R."/>
            <person name="Poulain J."/>
            <person name="Prion F."/>
            <person name="Qin B."/>
            <person name="Qu C."/>
            <person name="Retzel E.F."/>
            <person name="Riddle C."/>
            <person name="Sallet E."/>
            <person name="Samain S."/>
            <person name="Samson N."/>
            <person name="Sanders I."/>
            <person name="Saurat O."/>
            <person name="Scarpelli C."/>
            <person name="Schiex T."/>
            <person name="Segurens B."/>
            <person name="Severin A.J."/>
            <person name="Sherrier D.J."/>
            <person name="Shi R."/>
            <person name="Sims S."/>
            <person name="Singer S.R."/>
            <person name="Sinharoy S."/>
            <person name="Sterck L."/>
            <person name="Viollet A."/>
            <person name="Wang B.B."/>
            <person name="Wang K."/>
            <person name="Wang M."/>
            <person name="Wang X."/>
            <person name="Warfsmann J."/>
            <person name="Weissenbach J."/>
            <person name="White D.D."/>
            <person name="White J.D."/>
            <person name="Wiley G.B."/>
            <person name="Wincker P."/>
            <person name="Xing Y."/>
            <person name="Yang L."/>
            <person name="Yao Z."/>
            <person name="Ying F."/>
            <person name="Zhai J."/>
            <person name="Zhou L."/>
            <person name="Zuber A."/>
            <person name="Denarie J."/>
            <person name="Dixon R.A."/>
            <person name="May G.D."/>
            <person name="Schwartz D.C."/>
            <person name="Rogers J."/>
            <person name="Quetier F."/>
            <person name="Town C.D."/>
            <person name="Roe B.A."/>
        </authorList>
    </citation>
    <scope>NUCLEOTIDE SEQUENCE [LARGE SCALE GENOMIC DNA]</scope>
    <source>
        <strain evidence="1">A17</strain>
        <strain evidence="2 3">cv. Jemalong A17</strain>
    </source>
</reference>
<dbReference type="Proteomes" id="UP000002051">
    <property type="component" value="Chromosome 5"/>
</dbReference>
<dbReference type="eggNOG" id="KOG0167">
    <property type="taxonomic scope" value="Eukaryota"/>
</dbReference>
<evidence type="ECO:0000313" key="1">
    <source>
        <dbReference type="EMBL" id="AET00514.1"/>
    </source>
</evidence>
<dbReference type="EMBL" id="CM001221">
    <property type="protein sequence ID" value="AET00514.1"/>
    <property type="molecule type" value="Genomic_DNA"/>
</dbReference>
<accession>G7K3I2</accession>
<dbReference type="HOGENOM" id="CLU_2100520_0_0_1"/>
<organism evidence="1 3">
    <name type="scientific">Medicago truncatula</name>
    <name type="common">Barrel medic</name>
    <name type="synonym">Medicago tribuloides</name>
    <dbReference type="NCBI Taxonomy" id="3880"/>
    <lineage>
        <taxon>Eukaryota</taxon>
        <taxon>Viridiplantae</taxon>
        <taxon>Streptophyta</taxon>
        <taxon>Embryophyta</taxon>
        <taxon>Tracheophyta</taxon>
        <taxon>Spermatophyta</taxon>
        <taxon>Magnoliopsida</taxon>
        <taxon>eudicotyledons</taxon>
        <taxon>Gunneridae</taxon>
        <taxon>Pentapetalae</taxon>
        <taxon>rosids</taxon>
        <taxon>fabids</taxon>
        <taxon>Fabales</taxon>
        <taxon>Fabaceae</taxon>
        <taxon>Papilionoideae</taxon>
        <taxon>50 kb inversion clade</taxon>
        <taxon>NPAAA clade</taxon>
        <taxon>Hologalegina</taxon>
        <taxon>IRL clade</taxon>
        <taxon>Trifolieae</taxon>
        <taxon>Medicago</taxon>
    </lineage>
</organism>
<evidence type="ECO:0000313" key="3">
    <source>
        <dbReference type="Proteomes" id="UP000002051"/>
    </source>
</evidence>
<dbReference type="EnsemblPlants" id="AET00514">
    <property type="protein sequence ID" value="AET00514"/>
    <property type="gene ID" value="MTR_5g092900"/>
</dbReference>
<proteinExistence type="predicted"/>
<dbReference type="AlphaFoldDB" id="G7K3I2"/>
<dbReference type="InterPro" id="IPR011989">
    <property type="entry name" value="ARM-like"/>
</dbReference>
<protein>
    <submittedName>
        <fullName evidence="1">Armadillo repeat protein, putative</fullName>
    </submittedName>
</protein>
<reference evidence="2" key="3">
    <citation type="submission" date="2015-04" db="UniProtKB">
        <authorList>
            <consortium name="EnsemblPlants"/>
        </authorList>
    </citation>
    <scope>IDENTIFICATION</scope>
    <source>
        <strain evidence="2">cv. Jemalong A17</strain>
    </source>
</reference>
<gene>
    <name evidence="1" type="ordered locus">MTR_5g092900</name>
</gene>
<dbReference type="Gene3D" id="1.25.10.10">
    <property type="entry name" value="Leucine-rich Repeat Variant"/>
    <property type="match status" value="1"/>
</dbReference>
<sequence length="116" mass="12635">MGTKDVFNTKELFALLHIVHLKAKHIALDKPLDGPLLQESAVGALGNLVGSISAETLIIRCSTSRRVFCCIPLLINMLESKANGERKLAAQAIASLMILSQNRREIKKDSVPNSVE</sequence>
<dbReference type="PaxDb" id="3880-AET00514"/>
<reference evidence="1 3" key="2">
    <citation type="journal article" date="2014" name="BMC Genomics">
        <title>An improved genome release (version Mt4.0) for the model legume Medicago truncatula.</title>
        <authorList>
            <person name="Tang H."/>
            <person name="Krishnakumar V."/>
            <person name="Bidwell S."/>
            <person name="Rosen B."/>
            <person name="Chan A."/>
            <person name="Zhou S."/>
            <person name="Gentzbittel L."/>
            <person name="Childs K.L."/>
            <person name="Yandell M."/>
            <person name="Gundlach H."/>
            <person name="Mayer K.F."/>
            <person name="Schwartz D.C."/>
            <person name="Town C.D."/>
        </authorList>
    </citation>
    <scope>GENOME REANNOTATION</scope>
    <source>
        <strain evidence="2 3">cv. Jemalong A17</strain>
    </source>
</reference>
<keyword evidence="3" id="KW-1185">Reference proteome</keyword>
<evidence type="ECO:0000313" key="2">
    <source>
        <dbReference type="EnsemblPlants" id="AET00514"/>
    </source>
</evidence>
<name>G7K3I2_MEDTR</name>
<dbReference type="STRING" id="3880.G7K3I2"/>